<dbReference type="GO" id="GO:0000160">
    <property type="term" value="P:phosphorelay signal transduction system"/>
    <property type="evidence" value="ECO:0007669"/>
    <property type="project" value="InterPro"/>
</dbReference>
<dbReference type="PRINTS" id="PR00038">
    <property type="entry name" value="HTHLUXR"/>
</dbReference>
<dbReference type="InterPro" id="IPR000792">
    <property type="entry name" value="Tscrpt_reg_LuxR_C"/>
</dbReference>
<evidence type="ECO:0000256" key="1">
    <source>
        <dbReference type="ARBA" id="ARBA00022553"/>
    </source>
</evidence>
<protein>
    <submittedName>
        <fullName evidence="6">Transcriptional regulator</fullName>
    </submittedName>
</protein>
<sequence>MSSAEGPAPWRVVVVDDHELLRRGLRLVLETIDDLAVVGEAADGHEALAVIAARAPDVVITDARMPGLDGLGLVRACTTAHPGLPLLVLTTFEDAALVRALVDAGAAGYLLKDIAPDRLAESVRAVAVGGLVLDPRIARHARSPGPEDDAAAAPLAILTRSERAVAGGVAQGRTNGEIAASLHLAEGTVKNHVSALLRKLEARDRTALALQLAKALGRELP</sequence>
<dbReference type="SUPFAM" id="SSF46894">
    <property type="entry name" value="C-terminal effector domain of the bipartite response regulators"/>
    <property type="match status" value="1"/>
</dbReference>
<dbReference type="PROSITE" id="PS50043">
    <property type="entry name" value="HTH_LUXR_2"/>
    <property type="match status" value="1"/>
</dbReference>
<dbReference type="PROSITE" id="PS00622">
    <property type="entry name" value="HTH_LUXR_1"/>
    <property type="match status" value="1"/>
</dbReference>
<name>Z9JSF0_9MICO</name>
<dbReference type="PATRIC" id="fig|396014.3.peg.2207"/>
<dbReference type="CDD" id="cd17535">
    <property type="entry name" value="REC_NarL-like"/>
    <property type="match status" value="1"/>
</dbReference>
<dbReference type="SUPFAM" id="SSF52172">
    <property type="entry name" value="CheY-like"/>
    <property type="match status" value="1"/>
</dbReference>
<dbReference type="RefSeq" id="WP_038372765.1">
    <property type="nucleotide sequence ID" value="NZ_KK069995.1"/>
</dbReference>
<gene>
    <name evidence="6" type="ORF">BF93_00840</name>
</gene>
<dbReference type="InterPro" id="IPR011006">
    <property type="entry name" value="CheY-like_superfamily"/>
</dbReference>
<keyword evidence="2" id="KW-0238">DNA-binding</keyword>
<dbReference type="CDD" id="cd06170">
    <property type="entry name" value="LuxR_C_like"/>
    <property type="match status" value="1"/>
</dbReference>
<accession>Z9JSF0</accession>
<dbReference type="InterPro" id="IPR058245">
    <property type="entry name" value="NreC/VraR/RcsB-like_REC"/>
</dbReference>
<dbReference type="Proteomes" id="UP000023067">
    <property type="component" value="Unassembled WGS sequence"/>
</dbReference>
<dbReference type="HOGENOM" id="CLU_000445_90_8_11"/>
<evidence type="ECO:0000259" key="4">
    <source>
        <dbReference type="PROSITE" id="PS50043"/>
    </source>
</evidence>
<evidence type="ECO:0000313" key="7">
    <source>
        <dbReference type="Proteomes" id="UP000023067"/>
    </source>
</evidence>
<proteinExistence type="predicted"/>
<organism evidence="6 7">
    <name type="scientific">Brachybacterium phenoliresistens</name>
    <dbReference type="NCBI Taxonomy" id="396014"/>
    <lineage>
        <taxon>Bacteria</taxon>
        <taxon>Bacillati</taxon>
        <taxon>Actinomycetota</taxon>
        <taxon>Actinomycetes</taxon>
        <taxon>Micrococcales</taxon>
        <taxon>Dermabacteraceae</taxon>
        <taxon>Brachybacterium</taxon>
    </lineage>
</organism>
<dbReference type="SMART" id="SM00448">
    <property type="entry name" value="REC"/>
    <property type="match status" value="1"/>
</dbReference>
<evidence type="ECO:0000256" key="2">
    <source>
        <dbReference type="ARBA" id="ARBA00023125"/>
    </source>
</evidence>
<evidence type="ECO:0000259" key="5">
    <source>
        <dbReference type="PROSITE" id="PS50110"/>
    </source>
</evidence>
<feature type="domain" description="HTH luxR-type" evidence="4">
    <location>
        <begin position="151"/>
        <end position="217"/>
    </location>
</feature>
<dbReference type="Gene3D" id="3.40.50.2300">
    <property type="match status" value="1"/>
</dbReference>
<dbReference type="PROSITE" id="PS50110">
    <property type="entry name" value="RESPONSE_REGULATORY"/>
    <property type="match status" value="1"/>
</dbReference>
<evidence type="ECO:0000256" key="3">
    <source>
        <dbReference type="PROSITE-ProRule" id="PRU00169"/>
    </source>
</evidence>
<feature type="modified residue" description="4-aspartylphosphate" evidence="3">
    <location>
        <position position="62"/>
    </location>
</feature>
<evidence type="ECO:0000313" key="6">
    <source>
        <dbReference type="EMBL" id="EWS80943.1"/>
    </source>
</evidence>
<dbReference type="PANTHER" id="PTHR43214">
    <property type="entry name" value="TWO-COMPONENT RESPONSE REGULATOR"/>
    <property type="match status" value="1"/>
</dbReference>
<comment type="caution">
    <text evidence="6">The sequence shown here is derived from an EMBL/GenBank/DDBJ whole genome shotgun (WGS) entry which is preliminary data.</text>
</comment>
<dbReference type="InterPro" id="IPR016032">
    <property type="entry name" value="Sig_transdc_resp-reg_C-effctor"/>
</dbReference>
<dbReference type="SMART" id="SM00421">
    <property type="entry name" value="HTH_LUXR"/>
    <property type="match status" value="1"/>
</dbReference>
<dbReference type="InterPro" id="IPR001789">
    <property type="entry name" value="Sig_transdc_resp-reg_receiver"/>
</dbReference>
<keyword evidence="1 3" id="KW-0597">Phosphoprotein</keyword>
<dbReference type="OrthoDB" id="9808843at2"/>
<feature type="domain" description="Response regulatory" evidence="5">
    <location>
        <begin position="11"/>
        <end position="127"/>
    </location>
</feature>
<dbReference type="GO" id="GO:0003677">
    <property type="term" value="F:DNA binding"/>
    <property type="evidence" value="ECO:0007669"/>
    <property type="project" value="UniProtKB-KW"/>
</dbReference>
<reference evidence="6 7" key="1">
    <citation type="submission" date="2014-02" db="EMBL/GenBank/DDBJ databases">
        <title>Genome sequence of Brachybacterium phenoliresistens strain W13A50.</title>
        <authorList>
            <person name="Wang X."/>
        </authorList>
    </citation>
    <scope>NUCLEOTIDE SEQUENCE [LARGE SCALE GENOMIC DNA]</scope>
    <source>
        <strain evidence="6 7">W13A50</strain>
    </source>
</reference>
<dbReference type="STRING" id="396014.BF93_00840"/>
<dbReference type="InterPro" id="IPR039420">
    <property type="entry name" value="WalR-like"/>
</dbReference>
<dbReference type="AlphaFoldDB" id="Z9JSF0"/>
<dbReference type="Pfam" id="PF00196">
    <property type="entry name" value="GerE"/>
    <property type="match status" value="1"/>
</dbReference>
<dbReference type="Pfam" id="PF00072">
    <property type="entry name" value="Response_reg"/>
    <property type="match status" value="1"/>
</dbReference>
<dbReference type="EMBL" id="JDYK01000010">
    <property type="protein sequence ID" value="EWS80943.1"/>
    <property type="molecule type" value="Genomic_DNA"/>
</dbReference>
<dbReference type="GO" id="GO:0006355">
    <property type="term" value="P:regulation of DNA-templated transcription"/>
    <property type="evidence" value="ECO:0007669"/>
    <property type="project" value="InterPro"/>
</dbReference>
<keyword evidence="7" id="KW-1185">Reference proteome</keyword>
<dbReference type="eggNOG" id="COG2197">
    <property type="taxonomic scope" value="Bacteria"/>
</dbReference>